<dbReference type="RefSeq" id="XP_017781314.1">
    <property type="nucleotide sequence ID" value="XM_017925825.1"/>
</dbReference>
<keyword evidence="3" id="KW-0863">Zinc-finger</keyword>
<keyword evidence="2" id="KW-0479">Metal-binding</keyword>
<evidence type="ECO:0000256" key="1">
    <source>
        <dbReference type="ARBA" id="ARBA00004123"/>
    </source>
</evidence>
<evidence type="ECO:0000313" key="8">
    <source>
        <dbReference type="RefSeq" id="XP_017781314.1"/>
    </source>
</evidence>
<evidence type="ECO:0000259" key="6">
    <source>
        <dbReference type="PROSITE" id="PS51282"/>
    </source>
</evidence>
<sequence>MSIFYKLKSEKEFKRLNFGDFFISVEDVKREILIKNRLGKLNDFYIQLMDADTNKVYADDKMLISSNSSVLYGRIPVAVKKQGPKTLIDKNATVTTDKIDAIINRNPTNNNSKKNQTAPINRMMPANYVCRKCYIPGHWINDCPLGKDRMPIKKSSGIPRTFMETVNGPEVEGAMYMSNGTYGRRRNNFGHV</sequence>
<evidence type="ECO:0000256" key="5">
    <source>
        <dbReference type="ARBA" id="ARBA00023242"/>
    </source>
</evidence>
<dbReference type="SMART" id="SM01180">
    <property type="entry name" value="DWNN"/>
    <property type="match status" value="1"/>
</dbReference>
<dbReference type="GeneID" id="108566104"/>
<dbReference type="PROSITE" id="PS51282">
    <property type="entry name" value="DWNN"/>
    <property type="match status" value="1"/>
</dbReference>
<dbReference type="Gene3D" id="4.10.60.10">
    <property type="entry name" value="Zinc finger, CCHC-type"/>
    <property type="match status" value="1"/>
</dbReference>
<dbReference type="InterPro" id="IPR033489">
    <property type="entry name" value="RBBP6"/>
</dbReference>
<keyword evidence="7" id="KW-1185">Reference proteome</keyword>
<keyword evidence="4" id="KW-0862">Zinc</keyword>
<dbReference type="PANTHER" id="PTHR15439">
    <property type="entry name" value="RETINOBLASTOMA-BINDING PROTEIN 6"/>
    <property type="match status" value="1"/>
</dbReference>
<comment type="subcellular location">
    <subcellularLocation>
        <location evidence="1">Nucleus</location>
    </subcellularLocation>
</comment>
<dbReference type="InterPro" id="IPR036875">
    <property type="entry name" value="Znf_CCHC_sf"/>
</dbReference>
<dbReference type="InterPro" id="IPR014891">
    <property type="entry name" value="DWNN_domain"/>
</dbReference>
<organism evidence="7 8">
    <name type="scientific">Nicrophorus vespilloides</name>
    <name type="common">Boreal carrion beetle</name>
    <dbReference type="NCBI Taxonomy" id="110193"/>
    <lineage>
        <taxon>Eukaryota</taxon>
        <taxon>Metazoa</taxon>
        <taxon>Ecdysozoa</taxon>
        <taxon>Arthropoda</taxon>
        <taxon>Hexapoda</taxon>
        <taxon>Insecta</taxon>
        <taxon>Pterygota</taxon>
        <taxon>Neoptera</taxon>
        <taxon>Endopterygota</taxon>
        <taxon>Coleoptera</taxon>
        <taxon>Polyphaga</taxon>
        <taxon>Staphyliniformia</taxon>
        <taxon>Silphidae</taxon>
        <taxon>Nicrophorinae</taxon>
        <taxon>Nicrophorus</taxon>
    </lineage>
</organism>
<evidence type="ECO:0000256" key="2">
    <source>
        <dbReference type="ARBA" id="ARBA00022723"/>
    </source>
</evidence>
<accession>A0ABM1N3B4</accession>
<protein>
    <submittedName>
        <fullName evidence="8">Uncharacterized RING finger protein P8B7.15c-like</fullName>
    </submittedName>
</protein>
<keyword evidence="5" id="KW-0539">Nucleus</keyword>
<name>A0ABM1N3B4_NICVS</name>
<dbReference type="Proteomes" id="UP000695000">
    <property type="component" value="Unplaced"/>
</dbReference>
<gene>
    <name evidence="8" type="primary">LOC108566104</name>
</gene>
<dbReference type="Pfam" id="PF13696">
    <property type="entry name" value="zf-CCHC_2"/>
    <property type="match status" value="1"/>
</dbReference>
<proteinExistence type="predicted"/>
<evidence type="ECO:0000256" key="3">
    <source>
        <dbReference type="ARBA" id="ARBA00022771"/>
    </source>
</evidence>
<reference evidence="8" key="1">
    <citation type="submission" date="2025-08" db="UniProtKB">
        <authorList>
            <consortium name="RefSeq"/>
        </authorList>
    </citation>
    <scope>IDENTIFICATION</scope>
    <source>
        <tissue evidence="8">Whole Larva</tissue>
    </source>
</reference>
<evidence type="ECO:0000256" key="4">
    <source>
        <dbReference type="ARBA" id="ARBA00022833"/>
    </source>
</evidence>
<evidence type="ECO:0000313" key="7">
    <source>
        <dbReference type="Proteomes" id="UP000695000"/>
    </source>
</evidence>
<dbReference type="InterPro" id="IPR025829">
    <property type="entry name" value="Zn_knuckle_CX2CX3GHX4C"/>
</dbReference>
<dbReference type="PANTHER" id="PTHR15439:SF0">
    <property type="entry name" value="CELL DIVISION CYCLE AND APOPTOSIS REGULATOR PROTEIN 1-RELATED"/>
    <property type="match status" value="1"/>
</dbReference>
<dbReference type="Pfam" id="PF08783">
    <property type="entry name" value="DWNN"/>
    <property type="match status" value="1"/>
</dbReference>
<feature type="non-terminal residue" evidence="8">
    <location>
        <position position="192"/>
    </location>
</feature>
<feature type="domain" description="DWNN" evidence="6">
    <location>
        <begin position="3"/>
        <end position="76"/>
    </location>
</feature>
<dbReference type="SUPFAM" id="SSF57756">
    <property type="entry name" value="Retrovirus zinc finger-like domains"/>
    <property type="match status" value="1"/>
</dbReference>
<dbReference type="Gene3D" id="3.10.20.90">
    <property type="entry name" value="Phosphatidylinositol 3-kinase Catalytic Subunit, Chain A, domain 1"/>
    <property type="match status" value="1"/>
</dbReference>